<dbReference type="Proteomes" id="UP000481153">
    <property type="component" value="Unassembled WGS sequence"/>
</dbReference>
<sequence>MLVALFVHDANTLFAFLKALRPANLLGPLERLWQLSVVKSHTDLWPYLNIRHDDENLTEEYQLHLLSVMKLYDRVFIHGSPNFPWTLANFKENVEFRWSEWIIDEDFETSWIAQISERVFELFSPNEFEKSDINMLLAEFPRFTNLRSLDLYIDEPWYLEDLFDFLADKSQITELEIPYRCGADFFHTDVTDSTARSIIRWFENLPVKVFKFERWDIEIEDDDLRDHFFETISTVNR</sequence>
<organism evidence="1 2">
    <name type="scientific">Aphanomyces euteiches</name>
    <dbReference type="NCBI Taxonomy" id="100861"/>
    <lineage>
        <taxon>Eukaryota</taxon>
        <taxon>Sar</taxon>
        <taxon>Stramenopiles</taxon>
        <taxon>Oomycota</taxon>
        <taxon>Saprolegniomycetes</taxon>
        <taxon>Saprolegniales</taxon>
        <taxon>Verrucalvaceae</taxon>
        <taxon>Aphanomyces</taxon>
    </lineage>
</organism>
<gene>
    <name evidence="1" type="ORF">Ae201684_014073</name>
</gene>
<proteinExistence type="predicted"/>
<keyword evidence="2" id="KW-1185">Reference proteome</keyword>
<dbReference type="EMBL" id="VJMJ01000184">
    <property type="protein sequence ID" value="KAF0727962.1"/>
    <property type="molecule type" value="Genomic_DNA"/>
</dbReference>
<accession>A0A6G0WKY6</accession>
<dbReference type="VEuPathDB" id="FungiDB:AeMF1_018640"/>
<name>A0A6G0WKY6_9STRA</name>
<comment type="caution">
    <text evidence="1">The sequence shown here is derived from an EMBL/GenBank/DDBJ whole genome shotgun (WGS) entry which is preliminary data.</text>
</comment>
<protein>
    <submittedName>
        <fullName evidence="1">Uncharacterized protein</fullName>
    </submittedName>
</protein>
<dbReference type="AlphaFoldDB" id="A0A6G0WKY6"/>
<evidence type="ECO:0000313" key="1">
    <source>
        <dbReference type="EMBL" id="KAF0727962.1"/>
    </source>
</evidence>
<evidence type="ECO:0000313" key="2">
    <source>
        <dbReference type="Proteomes" id="UP000481153"/>
    </source>
</evidence>
<reference evidence="1 2" key="1">
    <citation type="submission" date="2019-07" db="EMBL/GenBank/DDBJ databases">
        <title>Genomics analysis of Aphanomyces spp. identifies a new class of oomycete effector associated with host adaptation.</title>
        <authorList>
            <person name="Gaulin E."/>
        </authorList>
    </citation>
    <scope>NUCLEOTIDE SEQUENCE [LARGE SCALE GENOMIC DNA]</scope>
    <source>
        <strain evidence="1 2">ATCC 201684</strain>
    </source>
</reference>